<dbReference type="OrthoDB" id="1740265at2759"/>
<dbReference type="GO" id="GO:0009313">
    <property type="term" value="P:oligosaccharide catabolic process"/>
    <property type="evidence" value="ECO:0007669"/>
    <property type="project" value="TreeGrafter"/>
</dbReference>
<evidence type="ECO:0000313" key="8">
    <source>
        <dbReference type="Proteomes" id="UP000179807"/>
    </source>
</evidence>
<keyword evidence="5" id="KW-0326">Glycosidase</keyword>
<dbReference type="InterPro" id="IPR017853">
    <property type="entry name" value="GH"/>
</dbReference>
<dbReference type="FunFam" id="2.60.40.1180:FF:000007">
    <property type="entry name" value="Sucrose isomerase"/>
    <property type="match status" value="1"/>
</dbReference>
<dbReference type="PANTHER" id="PTHR10357">
    <property type="entry name" value="ALPHA-AMYLASE FAMILY MEMBER"/>
    <property type="match status" value="1"/>
</dbReference>
<dbReference type="InterPro" id="IPR056300">
    <property type="entry name" value="SusG-like_C"/>
</dbReference>
<dbReference type="FunFam" id="3.20.20.80:FF:000014">
    <property type="entry name" value="Alpha,alpha-phosphotrehalase"/>
    <property type="match status" value="1"/>
</dbReference>
<dbReference type="Pfam" id="PF23915">
    <property type="entry name" value="SusG_C"/>
    <property type="match status" value="1"/>
</dbReference>
<dbReference type="GO" id="GO:0004556">
    <property type="term" value="F:alpha-amylase activity"/>
    <property type="evidence" value="ECO:0007669"/>
    <property type="project" value="TreeGrafter"/>
</dbReference>
<evidence type="ECO:0000256" key="3">
    <source>
        <dbReference type="ARBA" id="ARBA00022490"/>
    </source>
</evidence>
<protein>
    <submittedName>
        <fullName evidence="7">Oligo-1,6-glucosidase</fullName>
    </submittedName>
</protein>
<dbReference type="FunFam" id="3.20.20.80:FF:000064">
    <property type="entry name" value="Oligo-1,6-glucosidase"/>
    <property type="match status" value="1"/>
</dbReference>
<dbReference type="GO" id="GO:0005737">
    <property type="term" value="C:cytoplasm"/>
    <property type="evidence" value="ECO:0007669"/>
    <property type="project" value="UniProtKB-SubCell"/>
</dbReference>
<reference evidence="7" key="1">
    <citation type="submission" date="2016-10" db="EMBL/GenBank/DDBJ databases">
        <authorList>
            <person name="Benchimol M."/>
            <person name="Almeida L.G."/>
            <person name="Vasconcelos A.T."/>
            <person name="Perreira-Neves A."/>
            <person name="Rosa I.A."/>
            <person name="Tasca T."/>
            <person name="Bogo M.R."/>
            <person name="de Souza W."/>
        </authorList>
    </citation>
    <scope>NUCLEOTIDE SEQUENCE [LARGE SCALE GENOMIC DNA]</scope>
    <source>
        <strain evidence="7">K</strain>
    </source>
</reference>
<dbReference type="SUPFAM" id="SSF51445">
    <property type="entry name" value="(Trans)glycosidases"/>
    <property type="match status" value="1"/>
</dbReference>
<organism evidence="7 8">
    <name type="scientific">Tritrichomonas foetus</name>
    <dbReference type="NCBI Taxonomy" id="1144522"/>
    <lineage>
        <taxon>Eukaryota</taxon>
        <taxon>Metamonada</taxon>
        <taxon>Parabasalia</taxon>
        <taxon>Tritrichomonadida</taxon>
        <taxon>Tritrichomonadidae</taxon>
        <taxon>Tritrichomonas</taxon>
    </lineage>
</organism>
<dbReference type="CDD" id="cd11333">
    <property type="entry name" value="AmyAc_SI_OligoGlu_DGase"/>
    <property type="match status" value="1"/>
</dbReference>
<dbReference type="InterPro" id="IPR013780">
    <property type="entry name" value="Glyco_hydro_b"/>
</dbReference>
<feature type="domain" description="Glycosyl hydrolase family 13 catalytic" evidence="6">
    <location>
        <begin position="13"/>
        <end position="418"/>
    </location>
</feature>
<dbReference type="AlphaFoldDB" id="A0A1J4JLE6"/>
<proteinExistence type="inferred from homology"/>
<keyword evidence="8" id="KW-1185">Reference proteome</keyword>
<dbReference type="RefSeq" id="XP_068353055.1">
    <property type="nucleotide sequence ID" value="XM_068509148.1"/>
</dbReference>
<dbReference type="EMBL" id="MLAK01000981">
    <property type="protein sequence ID" value="OHS99918.1"/>
    <property type="molecule type" value="Genomic_DNA"/>
</dbReference>
<gene>
    <name evidence="7" type="primary">malL</name>
    <name evidence="7" type="ORF">TRFO_33560</name>
</gene>
<evidence type="ECO:0000313" key="7">
    <source>
        <dbReference type="EMBL" id="OHS99918.1"/>
    </source>
</evidence>
<dbReference type="Gene3D" id="2.60.40.1180">
    <property type="entry name" value="Golgi alpha-mannosidase II"/>
    <property type="match status" value="1"/>
</dbReference>
<dbReference type="InterPro" id="IPR006047">
    <property type="entry name" value="GH13_cat_dom"/>
</dbReference>
<dbReference type="Gene3D" id="3.90.400.10">
    <property type="entry name" value="Oligo-1,6-glucosidase, Domain 2"/>
    <property type="match status" value="1"/>
</dbReference>
<comment type="subcellular location">
    <subcellularLocation>
        <location evidence="1">Cytoplasm</location>
    </subcellularLocation>
</comment>
<dbReference type="Proteomes" id="UP000179807">
    <property type="component" value="Unassembled WGS sequence"/>
</dbReference>
<dbReference type="Gene3D" id="3.20.20.80">
    <property type="entry name" value="Glycosidases"/>
    <property type="match status" value="1"/>
</dbReference>
<dbReference type="SMART" id="SM00642">
    <property type="entry name" value="Aamy"/>
    <property type="match status" value="1"/>
</dbReference>
<evidence type="ECO:0000256" key="5">
    <source>
        <dbReference type="ARBA" id="ARBA00023295"/>
    </source>
</evidence>
<dbReference type="VEuPathDB" id="TrichDB:TRFO_33560"/>
<dbReference type="FunFam" id="3.90.400.10:FF:000002">
    <property type="entry name" value="Sucrose isomerase"/>
    <property type="match status" value="1"/>
</dbReference>
<dbReference type="GeneID" id="94843852"/>
<name>A0A1J4JLE6_9EUKA</name>
<dbReference type="Pfam" id="PF00128">
    <property type="entry name" value="Alpha-amylase"/>
    <property type="match status" value="1"/>
</dbReference>
<dbReference type="PANTHER" id="PTHR10357:SF184">
    <property type="entry name" value="OLIGO-1,6-GLUCOSIDASE 1"/>
    <property type="match status" value="1"/>
</dbReference>
<accession>A0A1J4JLE6</accession>
<evidence type="ECO:0000259" key="6">
    <source>
        <dbReference type="SMART" id="SM00642"/>
    </source>
</evidence>
<evidence type="ECO:0000256" key="2">
    <source>
        <dbReference type="ARBA" id="ARBA00008061"/>
    </source>
</evidence>
<dbReference type="InterPro" id="IPR045857">
    <property type="entry name" value="O16G_dom_2"/>
</dbReference>
<comment type="similarity">
    <text evidence="2">Belongs to the glycosyl hydrolase 13 family.</text>
</comment>
<evidence type="ECO:0000256" key="4">
    <source>
        <dbReference type="ARBA" id="ARBA00022801"/>
    </source>
</evidence>
<dbReference type="NCBIfam" id="NF008183">
    <property type="entry name" value="PRK10933.1"/>
    <property type="match status" value="1"/>
</dbReference>
<comment type="caution">
    <text evidence="7">The sequence shown here is derived from an EMBL/GenBank/DDBJ whole genome shotgun (WGS) entry which is preliminary data.</text>
</comment>
<keyword evidence="4" id="KW-0378">Hydrolase</keyword>
<evidence type="ECO:0000256" key="1">
    <source>
        <dbReference type="ARBA" id="ARBA00004496"/>
    </source>
</evidence>
<keyword evidence="3" id="KW-0963">Cytoplasm</keyword>
<sequence>MQKAWWKEAVVYQIYPRSYQDSTGNGIGDLKGITSRLDYLKKLGVNVVWLSPCYKSPNDDNGYDISDYRNIMDDFGTMSDWEEMLKGMHERGIKLVMDLVVNHSSDEHAWFQESRSSKDNPKRDYYIWRDGKNGGPPNNWTSFFSGSAWKYDETTDQYYLHLFSKKQPDLNWENPVVREEVYDMMKYWFDKGIDGFRMDVISLISKVPGLPDGKPGNLIVGGEMYSSGPRIHEFLQEMNSKVLSKYDCLTVGECPGVNCEEAAKYTGSYRHELNMLFQFELMDVDAGEGTKFNLVPFDLRKFKAVQTHWQKGLEGKAWNSLYLSNHDQPRPVSRFGNDSEEYRVISAKMLGTMNHTLQGTPYIYQGEEIGMTNVPFTDISEFNDLETINFWNETVLTGGMDKEEAMKAFRFKGRDNARTPMQWDSTPNAGFTTGKPWLKVNPNYTKINVEEALKDQNSVFYYYQKLIQLRHQHDIIVYGTYDEFYPEDENLYVYTRTLNDQKLFVALNFTQNEQALKIPEGLNLTGAKLLISNYDNTDTIPTKLRPYEAIVYLK</sequence>
<dbReference type="SUPFAM" id="SSF51011">
    <property type="entry name" value="Glycosyl hydrolase domain"/>
    <property type="match status" value="1"/>
</dbReference>